<dbReference type="Gene3D" id="1.10.260.40">
    <property type="entry name" value="lambda repressor-like DNA-binding domains"/>
    <property type="match status" value="1"/>
</dbReference>
<dbReference type="PROSITE" id="PS50943">
    <property type="entry name" value="HTH_CROC1"/>
    <property type="match status" value="1"/>
</dbReference>
<dbReference type="SUPFAM" id="SSF53850">
    <property type="entry name" value="Periplasmic binding protein-like II"/>
    <property type="match status" value="1"/>
</dbReference>
<dbReference type="CDD" id="cd01392">
    <property type="entry name" value="HTH_LacI"/>
    <property type="match status" value="1"/>
</dbReference>
<dbReference type="Gene3D" id="3.40.50.2300">
    <property type="match status" value="1"/>
</dbReference>
<evidence type="ECO:0000259" key="5">
    <source>
        <dbReference type="PROSITE" id="PS50943"/>
    </source>
</evidence>
<evidence type="ECO:0000313" key="7">
    <source>
        <dbReference type="Proteomes" id="UP001057134"/>
    </source>
</evidence>
<dbReference type="Gene3D" id="3.40.190.10">
    <property type="entry name" value="Periplasmic binding protein-like II"/>
    <property type="match status" value="2"/>
</dbReference>
<keyword evidence="1" id="KW-0805">Transcription regulation</keyword>
<protein>
    <submittedName>
        <fullName evidence="6">Catabolite repressor/activator</fullName>
    </submittedName>
</protein>
<dbReference type="InterPro" id="IPR010982">
    <property type="entry name" value="Lambda_DNA-bd_dom_sf"/>
</dbReference>
<evidence type="ECO:0000313" key="6">
    <source>
        <dbReference type="EMBL" id="UQZ87668.1"/>
    </source>
</evidence>
<dbReference type="PROSITE" id="PS50932">
    <property type="entry name" value="HTH_LACI_2"/>
    <property type="match status" value="1"/>
</dbReference>
<reference evidence="6" key="1">
    <citation type="submission" date="2018-02" db="EMBL/GenBank/DDBJ databases">
        <authorList>
            <person name="Kim S.-K."/>
            <person name="Jung H.-I."/>
            <person name="Lee S.-W."/>
        </authorList>
    </citation>
    <scope>NUCLEOTIDE SEQUENCE</scope>
    <source>
        <strain evidence="6">SK3146</strain>
    </source>
</reference>
<dbReference type="InterPro" id="IPR001387">
    <property type="entry name" value="Cro/C1-type_HTH"/>
</dbReference>
<dbReference type="RefSeq" id="WP_249863108.1">
    <property type="nucleotide sequence ID" value="NZ_CP027059.1"/>
</dbReference>
<evidence type="ECO:0000259" key="4">
    <source>
        <dbReference type="PROSITE" id="PS50932"/>
    </source>
</evidence>
<proteinExistence type="predicted"/>
<keyword evidence="3" id="KW-0804">Transcription</keyword>
<dbReference type="SUPFAM" id="SSF53822">
    <property type="entry name" value="Periplasmic binding protein-like I"/>
    <property type="match status" value="1"/>
</dbReference>
<dbReference type="PANTHER" id="PTHR30146">
    <property type="entry name" value="LACI-RELATED TRANSCRIPTIONAL REPRESSOR"/>
    <property type="match status" value="1"/>
</dbReference>
<dbReference type="Pfam" id="PF00356">
    <property type="entry name" value="LacI"/>
    <property type="match status" value="1"/>
</dbReference>
<dbReference type="SMART" id="SM00354">
    <property type="entry name" value="HTH_LACI"/>
    <property type="match status" value="1"/>
</dbReference>
<organism evidence="6 7">
    <name type="scientific">Paenibacillus konkukensis</name>
    <dbReference type="NCBI Taxonomy" id="2020716"/>
    <lineage>
        <taxon>Bacteria</taxon>
        <taxon>Bacillati</taxon>
        <taxon>Bacillota</taxon>
        <taxon>Bacilli</taxon>
        <taxon>Bacillales</taxon>
        <taxon>Paenibacillaceae</taxon>
        <taxon>Paenibacillus</taxon>
    </lineage>
</organism>
<gene>
    <name evidence="6" type="primary">cra</name>
    <name evidence="6" type="ORF">SK3146_06970</name>
</gene>
<dbReference type="Pfam" id="PF13416">
    <property type="entry name" value="SBP_bac_8"/>
    <property type="match status" value="1"/>
</dbReference>
<feature type="domain" description="HTH cro/C1-type" evidence="5">
    <location>
        <begin position="3"/>
        <end position="39"/>
    </location>
</feature>
<keyword evidence="2" id="KW-0238">DNA-binding</keyword>
<evidence type="ECO:0000256" key="2">
    <source>
        <dbReference type="ARBA" id="ARBA00023125"/>
    </source>
</evidence>
<dbReference type="PANTHER" id="PTHR30146:SF109">
    <property type="entry name" value="HTH-TYPE TRANSCRIPTIONAL REGULATOR GALS"/>
    <property type="match status" value="1"/>
</dbReference>
<dbReference type="PRINTS" id="PR00036">
    <property type="entry name" value="HTHLACI"/>
</dbReference>
<keyword evidence="7" id="KW-1185">Reference proteome</keyword>
<evidence type="ECO:0000256" key="1">
    <source>
        <dbReference type="ARBA" id="ARBA00023015"/>
    </source>
</evidence>
<accession>A0ABY4S0R8</accession>
<sequence length="723" mass="81536">MPTIKDIAKAAGVSHGTVSNVLNGRGNVSLEKIKLVEEAAKKMGYQIHAQAKSLREGSTTTVSVILPNIALEQYNKLYLAVYHFFRQAGYHTSLYLTQDQQEIELSILQSIAANRDCAVIAVSCLPDARSYYDALGADADNIFFVYRRLDHSNQFASFDFAQAGQAIARKIAEKKHPSIGLFTDSAEYSCTVQFKDALLHGVAHLNPRFRHVASSHSTAYSHAFDFFSEERFDCIVTTDMERARYIKNAHYLGNTGSCPTIYSLADSEFLAEDGIVKYHLNYQLLGKEIAEHIVQRTAAGQDLPPVSPIMVQDRGFLFEDAAHSPSPSDTTLNILTIPSPTTEALRKLLPHFKKTTGIEFRLAVYSFEEIYDILLDIDNHRHYDIIRVDLAGLSWVARQALKPLPPELTELLAYYPRQLADRYSYVDDTPYAVPFDPSVQLLFYRKDLFEDTKIRRMFYERYKLELNPPNTFHEFNLISEFFSSIRTQQAPHFFGSAVTTGNAEIIASEFLLRYYAEGGSLIQADHKLALSGEMAVKALQSYMDHLSIAKELHAKWWDESISLFERGDLAMLIVYMNLFSHVAHSPIAPLIGFSQVPGHSPLLGGGSLGVSRHSQKDREAAAFFKWFYHNEIAEQIALLGGSSVHNVIYGNQNIMEQYPWLKFAKDLDDQGIRESSFGPGHNLNLRKVEKIIGLGVRNVINRMMGHEEAIEYINSRLAGEMFE</sequence>
<name>A0ABY4S0R8_9BACL</name>
<reference evidence="6" key="2">
    <citation type="journal article" date="2021" name="J Anim Sci Technol">
        <title>Complete genome sequence of Paenibacillus konkukensis sp. nov. SK3146 as a potential probiotic strain.</title>
        <authorList>
            <person name="Jung H.I."/>
            <person name="Park S."/>
            <person name="Niu K.M."/>
            <person name="Lee S.W."/>
            <person name="Kothari D."/>
            <person name="Yi K.J."/>
            <person name="Kim S.K."/>
        </authorList>
    </citation>
    <scope>NUCLEOTIDE SEQUENCE</scope>
    <source>
        <strain evidence="6">SK3146</strain>
    </source>
</reference>
<evidence type="ECO:0000256" key="3">
    <source>
        <dbReference type="ARBA" id="ARBA00023163"/>
    </source>
</evidence>
<dbReference type="EMBL" id="CP027059">
    <property type="protein sequence ID" value="UQZ87668.1"/>
    <property type="molecule type" value="Genomic_DNA"/>
</dbReference>
<dbReference type="Proteomes" id="UP001057134">
    <property type="component" value="Chromosome"/>
</dbReference>
<dbReference type="PROSITE" id="PS00356">
    <property type="entry name" value="HTH_LACI_1"/>
    <property type="match status" value="1"/>
</dbReference>
<feature type="domain" description="HTH lacI-type" evidence="4">
    <location>
        <begin position="2"/>
        <end position="56"/>
    </location>
</feature>
<dbReference type="InterPro" id="IPR000843">
    <property type="entry name" value="HTH_LacI"/>
</dbReference>
<dbReference type="InterPro" id="IPR006059">
    <property type="entry name" value="SBP"/>
</dbReference>
<dbReference type="InterPro" id="IPR028082">
    <property type="entry name" value="Peripla_BP_I"/>
</dbReference>
<dbReference type="SUPFAM" id="SSF47413">
    <property type="entry name" value="lambda repressor-like DNA-binding domains"/>
    <property type="match status" value="1"/>
</dbReference>